<reference evidence="1 2" key="1">
    <citation type="journal article" date="2015" name="Sci. Rep.">
        <title>Chromosome-level genome map provides insights into diverse defense mechanisms in the medicinal fungus Ganoderma sinense.</title>
        <authorList>
            <person name="Zhu Y."/>
            <person name="Xu J."/>
            <person name="Sun C."/>
            <person name="Zhou S."/>
            <person name="Xu H."/>
            <person name="Nelson D.R."/>
            <person name="Qian J."/>
            <person name="Song J."/>
            <person name="Luo H."/>
            <person name="Xiang L."/>
            <person name="Li Y."/>
            <person name="Xu Z."/>
            <person name="Ji A."/>
            <person name="Wang L."/>
            <person name="Lu S."/>
            <person name="Hayward A."/>
            <person name="Sun W."/>
            <person name="Li X."/>
            <person name="Schwartz D.C."/>
            <person name="Wang Y."/>
            <person name="Chen S."/>
        </authorList>
    </citation>
    <scope>NUCLEOTIDE SEQUENCE [LARGE SCALE GENOMIC DNA]</scope>
    <source>
        <strain evidence="1 2">ZZ0214-1</strain>
    </source>
</reference>
<name>A0A2G8RV91_9APHY</name>
<gene>
    <name evidence="1" type="ORF">GSI_13325</name>
</gene>
<sequence length="327" mass="36332">MDYATSALPAQFDRRAATASFIVNLFTFHSKHGTSPDLTAPRVFMDLPAPPEHIDRDMVDECHRIARAVATTVENKYVLEWSAEDYAKDVGGGVLVKPEHEATLMRKYPPLIDVHKVLNSMEEHLPIIDDRPAVITDRDGNVLVWSLPGILPEKRQMEILKATRCIEAQLSTKPVPPDEPIMKHWRSGKPFFSKSGDWLSGTTLLYVAGFAQGHTGPKHPLIPSADAKSQRAKDWMAEFETSGGVLDGILAITHPGLYDAARAVAETIWQKRGTSHSLMELWPTCFSSIQVIANRGTPRHRDNSALPGWLDLLLSLRTYGENGVLEL</sequence>
<evidence type="ECO:0000313" key="2">
    <source>
        <dbReference type="Proteomes" id="UP000230002"/>
    </source>
</evidence>
<keyword evidence="2" id="KW-1185">Reference proteome</keyword>
<proteinExistence type="predicted"/>
<dbReference type="OrthoDB" id="2744819at2759"/>
<evidence type="ECO:0000313" key="1">
    <source>
        <dbReference type="EMBL" id="PIL25435.1"/>
    </source>
</evidence>
<comment type="caution">
    <text evidence="1">The sequence shown here is derived from an EMBL/GenBank/DDBJ whole genome shotgun (WGS) entry which is preliminary data.</text>
</comment>
<dbReference type="AlphaFoldDB" id="A0A2G8RV91"/>
<dbReference type="Proteomes" id="UP000230002">
    <property type="component" value="Unassembled WGS sequence"/>
</dbReference>
<organism evidence="1 2">
    <name type="scientific">Ganoderma sinense ZZ0214-1</name>
    <dbReference type="NCBI Taxonomy" id="1077348"/>
    <lineage>
        <taxon>Eukaryota</taxon>
        <taxon>Fungi</taxon>
        <taxon>Dikarya</taxon>
        <taxon>Basidiomycota</taxon>
        <taxon>Agaricomycotina</taxon>
        <taxon>Agaricomycetes</taxon>
        <taxon>Polyporales</taxon>
        <taxon>Polyporaceae</taxon>
        <taxon>Ganoderma</taxon>
    </lineage>
</organism>
<dbReference type="EMBL" id="AYKW01000056">
    <property type="protein sequence ID" value="PIL25435.1"/>
    <property type="molecule type" value="Genomic_DNA"/>
</dbReference>
<protein>
    <submittedName>
        <fullName evidence="1">Uncharacterized protein</fullName>
    </submittedName>
</protein>
<accession>A0A2G8RV91</accession>